<evidence type="ECO:0000256" key="2">
    <source>
        <dbReference type="ARBA" id="ARBA00022727"/>
    </source>
</evidence>
<sequence length="194" mass="20718">MRLVLLGPPGSGKGTQATRLKTELSVPHISTGDMLRAAVAAGTPTGLKAKAVMDAGKLVSDDILLAMLEERLSQDDVKNGFILDGYPRNLAQADAMDHLLAKIGQPLDAVVKLEVPNEAIIARCEIRFAAEHRKDDDPVVVRDRLKVYAEQTAPVADFFARRGKLQVVDGVGELDEVTARVKRALAAESAAANG</sequence>
<dbReference type="NCBIfam" id="NF011100">
    <property type="entry name" value="PRK14527.1"/>
    <property type="match status" value="1"/>
</dbReference>
<dbReference type="PANTHER" id="PTHR23359">
    <property type="entry name" value="NUCLEOTIDE KINASE"/>
    <property type="match status" value="1"/>
</dbReference>
<dbReference type="InterPro" id="IPR000850">
    <property type="entry name" value="Adenylat/UMP-CMP_kin"/>
</dbReference>
<feature type="binding site" evidence="5">
    <location>
        <position position="31"/>
    </location>
    <ligand>
        <name>AMP</name>
        <dbReference type="ChEBI" id="CHEBI:456215"/>
    </ligand>
</feature>
<comment type="similarity">
    <text evidence="5 6">Belongs to the adenylate kinase family.</text>
</comment>
<dbReference type="AlphaFoldDB" id="A0A370K2T1"/>
<proteinExistence type="inferred from homology"/>
<evidence type="ECO:0000313" key="9">
    <source>
        <dbReference type="Proteomes" id="UP000254711"/>
    </source>
</evidence>
<dbReference type="HAMAP" id="MF_00235">
    <property type="entry name" value="Adenylate_kinase_Adk"/>
    <property type="match status" value="1"/>
</dbReference>
<keyword evidence="3 5" id="KW-0547">Nucleotide-binding</keyword>
<keyword evidence="4 5" id="KW-0418">Kinase</keyword>
<reference evidence="8 9" key="1">
    <citation type="submission" date="2018-07" db="EMBL/GenBank/DDBJ databases">
        <title>Dyella solisilvae sp. nov., isolated from the pine and broad-leaved mixed forest soil.</title>
        <authorList>
            <person name="Gao Z."/>
            <person name="Qiu L."/>
        </authorList>
    </citation>
    <scope>NUCLEOTIDE SEQUENCE [LARGE SCALE GENOMIC DNA]</scope>
    <source>
        <strain evidence="8 9">DHG54</strain>
    </source>
</reference>
<organism evidence="8 9">
    <name type="scientific">Dyella solisilvae</name>
    <dbReference type="NCBI Taxonomy" id="1920168"/>
    <lineage>
        <taxon>Bacteria</taxon>
        <taxon>Pseudomonadati</taxon>
        <taxon>Pseudomonadota</taxon>
        <taxon>Gammaproteobacteria</taxon>
        <taxon>Lysobacterales</taxon>
        <taxon>Rhodanobacteraceae</taxon>
        <taxon>Dyella</taxon>
    </lineage>
</organism>
<evidence type="ECO:0000256" key="6">
    <source>
        <dbReference type="RuleBase" id="RU003330"/>
    </source>
</evidence>
<comment type="domain">
    <text evidence="5">Consists of three domains, a large central CORE domain and two small peripheral domains, NMPbind and LID, which undergo movements during catalysis. The LID domain closes over the site of phosphoryl transfer upon ATP binding. Assembling and dissambling the active center during each catalytic cycle provides an effective means to prevent ATP hydrolysis.</text>
</comment>
<dbReference type="NCBIfam" id="NF011104">
    <property type="entry name" value="PRK14531.1"/>
    <property type="match status" value="1"/>
</dbReference>
<keyword evidence="5" id="KW-0963">Cytoplasm</keyword>
<dbReference type="Pfam" id="PF00406">
    <property type="entry name" value="ADK"/>
    <property type="match status" value="1"/>
</dbReference>
<comment type="subunit">
    <text evidence="5 7">Monomer.</text>
</comment>
<dbReference type="PRINTS" id="PR00094">
    <property type="entry name" value="ADENYLTKNASE"/>
</dbReference>
<dbReference type="NCBIfam" id="NF001381">
    <property type="entry name" value="PRK00279.1-3"/>
    <property type="match status" value="1"/>
</dbReference>
<comment type="function">
    <text evidence="5">Catalyzes the reversible transfer of the terminal phosphate group between ATP and AMP. Plays an important role in cellular energy homeostasis and in adenine nucleotide metabolism.</text>
</comment>
<dbReference type="CDD" id="cd01428">
    <property type="entry name" value="ADK"/>
    <property type="match status" value="1"/>
</dbReference>
<dbReference type="EC" id="2.7.4.3" evidence="5 7"/>
<dbReference type="Proteomes" id="UP000254711">
    <property type="component" value="Unassembled WGS sequence"/>
</dbReference>
<dbReference type="InterPro" id="IPR027417">
    <property type="entry name" value="P-loop_NTPase"/>
</dbReference>
<dbReference type="RefSeq" id="WP_114826783.1">
    <property type="nucleotide sequence ID" value="NZ_QQSY01000008.1"/>
</dbReference>
<comment type="catalytic activity">
    <reaction evidence="5 7">
        <text>AMP + ATP = 2 ADP</text>
        <dbReference type="Rhea" id="RHEA:12973"/>
        <dbReference type="ChEBI" id="CHEBI:30616"/>
        <dbReference type="ChEBI" id="CHEBI:456215"/>
        <dbReference type="ChEBI" id="CHEBI:456216"/>
        <dbReference type="EC" id="2.7.4.3"/>
    </reaction>
</comment>
<keyword evidence="2 5" id="KW-0545">Nucleotide biosynthesis</keyword>
<dbReference type="GO" id="GO:0005524">
    <property type="term" value="F:ATP binding"/>
    <property type="evidence" value="ECO:0007669"/>
    <property type="project" value="UniProtKB-UniRule"/>
</dbReference>
<feature type="binding site" evidence="5">
    <location>
        <position position="133"/>
    </location>
    <ligand>
        <name>AMP</name>
        <dbReference type="ChEBI" id="CHEBI:456215"/>
    </ligand>
</feature>
<evidence type="ECO:0000256" key="3">
    <source>
        <dbReference type="ARBA" id="ARBA00022741"/>
    </source>
</evidence>
<feature type="binding site" evidence="5">
    <location>
        <position position="144"/>
    </location>
    <ligand>
        <name>AMP</name>
        <dbReference type="ChEBI" id="CHEBI:456215"/>
    </ligand>
</feature>
<comment type="caution">
    <text evidence="5">Lacks conserved residue(s) required for the propagation of feature annotation.</text>
</comment>
<feature type="binding site" evidence="5">
    <location>
        <position position="36"/>
    </location>
    <ligand>
        <name>AMP</name>
        <dbReference type="ChEBI" id="CHEBI:456215"/>
    </ligand>
</feature>
<comment type="subcellular location">
    <subcellularLocation>
        <location evidence="5 7">Cytoplasm</location>
    </subcellularLocation>
</comment>
<feature type="region of interest" description="NMP" evidence="5">
    <location>
        <begin position="30"/>
        <end position="59"/>
    </location>
</feature>
<dbReference type="Gene3D" id="3.40.50.300">
    <property type="entry name" value="P-loop containing nucleotide triphosphate hydrolases"/>
    <property type="match status" value="1"/>
</dbReference>
<comment type="pathway">
    <text evidence="5">Purine metabolism; AMP biosynthesis via salvage pathway; AMP from ADP: step 1/1.</text>
</comment>
<dbReference type="NCBIfam" id="NF011105">
    <property type="entry name" value="PRK14532.1"/>
    <property type="match status" value="1"/>
</dbReference>
<dbReference type="EMBL" id="QQSY01000008">
    <property type="protein sequence ID" value="RDI96975.1"/>
    <property type="molecule type" value="Genomic_DNA"/>
</dbReference>
<feature type="binding site" evidence="5">
    <location>
        <begin position="10"/>
        <end position="15"/>
    </location>
    <ligand>
        <name>ATP</name>
        <dbReference type="ChEBI" id="CHEBI:30616"/>
    </ligand>
</feature>
<dbReference type="GO" id="GO:0005737">
    <property type="term" value="C:cytoplasm"/>
    <property type="evidence" value="ECO:0007669"/>
    <property type="project" value="UniProtKB-SubCell"/>
</dbReference>
<comment type="caution">
    <text evidence="8">The sequence shown here is derived from an EMBL/GenBank/DDBJ whole genome shotgun (WGS) entry which is preliminary data.</text>
</comment>
<feature type="binding site" evidence="5">
    <location>
        <begin position="57"/>
        <end position="59"/>
    </location>
    <ligand>
        <name>AMP</name>
        <dbReference type="ChEBI" id="CHEBI:456215"/>
    </ligand>
</feature>
<dbReference type="PROSITE" id="PS00113">
    <property type="entry name" value="ADENYLATE_KINASE"/>
    <property type="match status" value="1"/>
</dbReference>
<evidence type="ECO:0000313" key="8">
    <source>
        <dbReference type="EMBL" id="RDI96975.1"/>
    </source>
</evidence>
<protein>
    <recommendedName>
        <fullName evidence="5 7">Adenylate kinase</fullName>
        <shortName evidence="5">AK</shortName>
        <ecNumber evidence="5 7">2.7.4.3</ecNumber>
    </recommendedName>
    <alternativeName>
        <fullName evidence="5">ATP-AMP transphosphorylase</fullName>
    </alternativeName>
    <alternativeName>
        <fullName evidence="5">ATP:AMP phosphotransferase</fullName>
    </alternativeName>
    <alternativeName>
        <fullName evidence="5">Adenylate monophosphate kinase</fullName>
    </alternativeName>
</protein>
<evidence type="ECO:0000256" key="1">
    <source>
        <dbReference type="ARBA" id="ARBA00022679"/>
    </source>
</evidence>
<evidence type="ECO:0000256" key="4">
    <source>
        <dbReference type="ARBA" id="ARBA00022777"/>
    </source>
</evidence>
<feature type="binding site" evidence="5">
    <location>
        <begin position="85"/>
        <end position="88"/>
    </location>
    <ligand>
        <name>AMP</name>
        <dbReference type="ChEBI" id="CHEBI:456215"/>
    </ligand>
</feature>
<dbReference type="GO" id="GO:0044209">
    <property type="term" value="P:AMP salvage"/>
    <property type="evidence" value="ECO:0007669"/>
    <property type="project" value="UniProtKB-UniRule"/>
</dbReference>
<accession>A0A370K2T1</accession>
<name>A0A370K2T1_9GAMM</name>
<dbReference type="InterPro" id="IPR033690">
    <property type="entry name" value="Adenylat_kinase_CS"/>
</dbReference>
<dbReference type="SUPFAM" id="SSF52540">
    <property type="entry name" value="P-loop containing nucleoside triphosphate hydrolases"/>
    <property type="match status" value="1"/>
</dbReference>
<evidence type="ECO:0000256" key="7">
    <source>
        <dbReference type="RuleBase" id="RU003331"/>
    </source>
</evidence>
<dbReference type="UniPathway" id="UPA00588">
    <property type="reaction ID" value="UER00649"/>
</dbReference>
<gene>
    <name evidence="5" type="primary">adk</name>
    <name evidence="8" type="ORF">DVT68_18980</name>
</gene>
<keyword evidence="9" id="KW-1185">Reference proteome</keyword>
<dbReference type="OrthoDB" id="9805030at2"/>
<feature type="binding site" evidence="5">
    <location>
        <position position="172"/>
    </location>
    <ligand>
        <name>ATP</name>
        <dbReference type="ChEBI" id="CHEBI:30616"/>
    </ligand>
</feature>
<feature type="binding site" evidence="5">
    <location>
        <position position="92"/>
    </location>
    <ligand>
        <name>AMP</name>
        <dbReference type="ChEBI" id="CHEBI:456215"/>
    </ligand>
</feature>
<dbReference type="GO" id="GO:0004017">
    <property type="term" value="F:AMP kinase activity"/>
    <property type="evidence" value="ECO:0007669"/>
    <property type="project" value="UniProtKB-UniRule"/>
</dbReference>
<feature type="binding site" evidence="5">
    <location>
        <position position="127"/>
    </location>
    <ligand>
        <name>ATP</name>
        <dbReference type="ChEBI" id="CHEBI:30616"/>
    </ligand>
</feature>
<keyword evidence="1 5" id="KW-0808">Transferase</keyword>
<evidence type="ECO:0000256" key="5">
    <source>
        <dbReference type="HAMAP-Rule" id="MF_00235"/>
    </source>
</evidence>
<keyword evidence="5 7" id="KW-0067">ATP-binding</keyword>